<evidence type="ECO:0000313" key="6">
    <source>
        <dbReference type="Proteomes" id="UP001188597"/>
    </source>
</evidence>
<dbReference type="Pfam" id="PF03715">
    <property type="entry name" value="Noc2"/>
    <property type="match status" value="1"/>
</dbReference>
<feature type="non-terminal residue" evidence="5">
    <location>
        <position position="772"/>
    </location>
</feature>
<feature type="region of interest" description="Disordered" evidence="4">
    <location>
        <begin position="635"/>
        <end position="772"/>
    </location>
</feature>
<feature type="compositionally biased region" description="Acidic residues" evidence="4">
    <location>
        <begin position="705"/>
        <end position="731"/>
    </location>
</feature>
<dbReference type="InterPro" id="IPR005343">
    <property type="entry name" value="Noc2"/>
</dbReference>
<comment type="caution">
    <text evidence="5">The sequence shown here is derived from an EMBL/GenBank/DDBJ whole genome shotgun (WGS) entry which is preliminary data.</text>
</comment>
<evidence type="ECO:0000313" key="5">
    <source>
        <dbReference type="EMBL" id="KAK3005873.1"/>
    </source>
</evidence>
<sequence>KKLKKEDIEDVEGDTVETTSSESPGEAKGHVGQLQRLQEKPSICFLQDPEFYQFLKEHDKELLEFDVEDVDEDAETDMDDEDMQEDEEDDAHHMEHIASAGDKEEKASSSVITSAMVDSWCNSIQENGRVAAIRSLLKAFRTACHYGDDSENESSTKLSVMSSSVFNRVMLFVLSEMDGILRALLKLPPSGGKKEMITDLTSKKQWKNYNHLVKSYLGNALHVLNQMTDTEMISFTLRRLRYSSIFLAAFPSLLRKYVKVALHFWGTGGGALPVVSFLFLRDLCIRLGSDCVDECFKGIYKAYVLNCKFVNAIQLKHLQFLGNCVTELFRVDLPAAYQHAFLFIRQLAMILREALTMKPPKKKVLFLGSKSSQEGQITRDRNKVDLLCKIIFVTSLILSNSELLRKVYEWKYMNCLELWTAAICAYSSEADFMPLAYPLTQIISGVARLVPTARYFPLRLRCVRMLNRIAASTGTFIPVAQLLLDMLEMKELNRPPTGGVGKAVDLRTVLKVNKPTLKTRSFQEACVFTVVEELTEHLAQWSYSVAFFELSFVPTVRLRNFCKSTKVERFRREMRQLIRQIEANSEFTNEKRRSISYLPNDPSATSFLEDEKNSGVSPLSQYAATLRLRAQQRTDSLSESSVQVGEHATVFRDNISESDEDDGTRNEQGAAVFSSSWLPGKDSKTKHIKEKEKKKRRKELQEGGALDEDVVEELVLSSDEDDSGSDTESGGEVEAGPVPRKQPSKKQKPSPQSPKKKSQFHAKKSKKRKRAN</sequence>
<dbReference type="GO" id="GO:0030690">
    <property type="term" value="C:Noc1p-Noc2p complex"/>
    <property type="evidence" value="ECO:0007669"/>
    <property type="project" value="TreeGrafter"/>
</dbReference>
<evidence type="ECO:0008006" key="7">
    <source>
        <dbReference type="Google" id="ProtNLM"/>
    </source>
</evidence>
<evidence type="ECO:0000256" key="1">
    <source>
        <dbReference type="ARBA" id="ARBA00004123"/>
    </source>
</evidence>
<dbReference type="PANTHER" id="PTHR12687:SF4">
    <property type="entry name" value="NUCLEOLAR COMPLEX PROTEIN 2 HOMOLOG"/>
    <property type="match status" value="1"/>
</dbReference>
<dbReference type="GO" id="GO:0005730">
    <property type="term" value="C:nucleolus"/>
    <property type="evidence" value="ECO:0007669"/>
    <property type="project" value="TreeGrafter"/>
</dbReference>
<evidence type="ECO:0000256" key="3">
    <source>
        <dbReference type="ARBA" id="ARBA00023242"/>
    </source>
</evidence>
<gene>
    <name evidence="5" type="ORF">RJ639_015557</name>
</gene>
<dbReference type="GO" id="GO:0042273">
    <property type="term" value="P:ribosomal large subunit biogenesis"/>
    <property type="evidence" value="ECO:0007669"/>
    <property type="project" value="TreeGrafter"/>
</dbReference>
<dbReference type="EMBL" id="JAVXUP010002072">
    <property type="protein sequence ID" value="KAK3005873.1"/>
    <property type="molecule type" value="Genomic_DNA"/>
</dbReference>
<name>A0AA88VDP5_9ASTE</name>
<feature type="compositionally biased region" description="Basic residues" evidence="4">
    <location>
        <begin position="742"/>
        <end position="772"/>
    </location>
</feature>
<keyword evidence="3" id="KW-0539">Nucleus</keyword>
<feature type="compositionally biased region" description="Acidic residues" evidence="4">
    <location>
        <begin position="69"/>
        <end position="89"/>
    </location>
</feature>
<comment type="similarity">
    <text evidence="2">Belongs to the NOC2 family.</text>
</comment>
<keyword evidence="6" id="KW-1185">Reference proteome</keyword>
<dbReference type="GO" id="GO:0030691">
    <property type="term" value="C:Noc2p-Noc3p complex"/>
    <property type="evidence" value="ECO:0007669"/>
    <property type="project" value="TreeGrafter"/>
</dbReference>
<accession>A0AA88VDP5</accession>
<evidence type="ECO:0000256" key="4">
    <source>
        <dbReference type="SAM" id="MobiDB-lite"/>
    </source>
</evidence>
<feature type="compositionally biased region" description="Basic and acidic residues" evidence="4">
    <location>
        <begin position="681"/>
        <end position="691"/>
    </location>
</feature>
<reference evidence="5" key="1">
    <citation type="submission" date="2022-12" db="EMBL/GenBank/DDBJ databases">
        <title>Draft genome assemblies for two species of Escallonia (Escalloniales).</title>
        <authorList>
            <person name="Chanderbali A."/>
            <person name="Dervinis C."/>
            <person name="Anghel I."/>
            <person name="Soltis D."/>
            <person name="Soltis P."/>
            <person name="Zapata F."/>
        </authorList>
    </citation>
    <scope>NUCLEOTIDE SEQUENCE</scope>
    <source>
        <strain evidence="5">UCBG64.0493</strain>
        <tissue evidence="5">Leaf</tissue>
    </source>
</reference>
<protein>
    <recommendedName>
        <fullName evidence="7">Nucleolar complex protein 2 homolog</fullName>
    </recommendedName>
</protein>
<dbReference type="GO" id="GO:0005654">
    <property type="term" value="C:nucleoplasm"/>
    <property type="evidence" value="ECO:0007669"/>
    <property type="project" value="TreeGrafter"/>
</dbReference>
<feature type="region of interest" description="Disordered" evidence="4">
    <location>
        <begin position="69"/>
        <end position="91"/>
    </location>
</feature>
<dbReference type="PANTHER" id="PTHR12687">
    <property type="entry name" value="NUCLEOLAR COMPLEX 2 AND RAD4-RELATED"/>
    <property type="match status" value="1"/>
</dbReference>
<evidence type="ECO:0000256" key="2">
    <source>
        <dbReference type="ARBA" id="ARBA00005907"/>
    </source>
</evidence>
<dbReference type="AlphaFoldDB" id="A0AA88VDP5"/>
<proteinExistence type="inferred from homology"/>
<dbReference type="Proteomes" id="UP001188597">
    <property type="component" value="Unassembled WGS sequence"/>
</dbReference>
<comment type="subcellular location">
    <subcellularLocation>
        <location evidence="1">Nucleus</location>
    </subcellularLocation>
</comment>
<organism evidence="5 6">
    <name type="scientific">Escallonia herrerae</name>
    <dbReference type="NCBI Taxonomy" id="1293975"/>
    <lineage>
        <taxon>Eukaryota</taxon>
        <taxon>Viridiplantae</taxon>
        <taxon>Streptophyta</taxon>
        <taxon>Embryophyta</taxon>
        <taxon>Tracheophyta</taxon>
        <taxon>Spermatophyta</taxon>
        <taxon>Magnoliopsida</taxon>
        <taxon>eudicotyledons</taxon>
        <taxon>Gunneridae</taxon>
        <taxon>Pentapetalae</taxon>
        <taxon>asterids</taxon>
        <taxon>campanulids</taxon>
        <taxon>Escalloniales</taxon>
        <taxon>Escalloniaceae</taxon>
        <taxon>Escallonia</taxon>
    </lineage>
</organism>
<feature type="region of interest" description="Disordered" evidence="4">
    <location>
        <begin position="1"/>
        <end position="34"/>
    </location>
</feature>